<name>A0AA37TP11_9HYPH</name>
<evidence type="ECO:0000256" key="1">
    <source>
        <dbReference type="SAM" id="MobiDB-lite"/>
    </source>
</evidence>
<dbReference type="RefSeq" id="WP_238200311.1">
    <property type="nucleotide sequence ID" value="NZ_BPQZ01000079.1"/>
</dbReference>
<evidence type="ECO:0000313" key="2">
    <source>
        <dbReference type="EMBL" id="GLS74618.1"/>
    </source>
</evidence>
<keyword evidence="3" id="KW-1185">Reference proteome</keyword>
<proteinExistence type="predicted"/>
<organism evidence="2 3">
    <name type="scientific">Methylobacterium tardum</name>
    <dbReference type="NCBI Taxonomy" id="374432"/>
    <lineage>
        <taxon>Bacteria</taxon>
        <taxon>Pseudomonadati</taxon>
        <taxon>Pseudomonadota</taxon>
        <taxon>Alphaproteobacteria</taxon>
        <taxon>Hyphomicrobiales</taxon>
        <taxon>Methylobacteriaceae</taxon>
        <taxon>Methylobacterium</taxon>
    </lineage>
</organism>
<sequence>MRDSDWLDAFIGSEPTVPLMSSPPTLPEADAPLTLSRASAPRPAGKKPRKDSKPWFTRFPPLGRVRAMRAQFFDNGPNPGKGNTQHTIKLRVYLDDGMPLNQRTPHWHRLVELIDPKKVVAWAEQEHAAGRIPETGLAPYREAADAAAAWMRDEPEALWAKMGHIGSPPGNHYFHGQFLLVVAGEEGMEARLHLDAEVIEIGPFYANTRSKKANAPKRHALYDPHGLVAGTEDA</sequence>
<reference evidence="3" key="1">
    <citation type="journal article" date="2019" name="Int. J. Syst. Evol. Microbiol.">
        <title>The Global Catalogue of Microorganisms (GCM) 10K type strain sequencing project: providing services to taxonomists for standard genome sequencing and annotation.</title>
        <authorList>
            <consortium name="The Broad Institute Genomics Platform"/>
            <consortium name="The Broad Institute Genome Sequencing Center for Infectious Disease"/>
            <person name="Wu L."/>
            <person name="Ma J."/>
        </authorList>
    </citation>
    <scope>NUCLEOTIDE SEQUENCE [LARGE SCALE GENOMIC DNA]</scope>
    <source>
        <strain evidence="3">NBRC 103632</strain>
    </source>
</reference>
<dbReference type="Proteomes" id="UP001157440">
    <property type="component" value="Unassembled WGS sequence"/>
</dbReference>
<feature type="region of interest" description="Disordered" evidence="1">
    <location>
        <begin position="13"/>
        <end position="58"/>
    </location>
</feature>
<dbReference type="AlphaFoldDB" id="A0AA37TP11"/>
<accession>A0AA37TP11</accession>
<comment type="caution">
    <text evidence="2">The sequence shown here is derived from an EMBL/GenBank/DDBJ whole genome shotgun (WGS) entry which is preliminary data.</text>
</comment>
<protein>
    <submittedName>
        <fullName evidence="2">Uncharacterized protein</fullName>
    </submittedName>
</protein>
<dbReference type="EMBL" id="BSPL01000046">
    <property type="protein sequence ID" value="GLS74618.1"/>
    <property type="molecule type" value="Genomic_DNA"/>
</dbReference>
<evidence type="ECO:0000313" key="3">
    <source>
        <dbReference type="Proteomes" id="UP001157440"/>
    </source>
</evidence>
<gene>
    <name evidence="2" type="ORF">GCM10007890_66360</name>
</gene>